<feature type="disulfide bond" evidence="11">
    <location>
        <begin position="883"/>
        <end position="947"/>
    </location>
</feature>
<feature type="domain" description="SRCR" evidence="12">
    <location>
        <begin position="1951"/>
        <end position="2051"/>
    </location>
</feature>
<feature type="domain" description="SRCR" evidence="12">
    <location>
        <begin position="1189"/>
        <end position="1289"/>
    </location>
</feature>
<feature type="domain" description="SRCR" evidence="12">
    <location>
        <begin position="1299"/>
        <end position="1399"/>
    </location>
</feature>
<feature type="disulfide bond" evidence="11">
    <location>
        <begin position="927"/>
        <end position="937"/>
    </location>
</feature>
<feature type="disulfide bond" evidence="11">
    <location>
        <begin position="1119"/>
        <end position="1180"/>
    </location>
</feature>
<dbReference type="PANTHER" id="PTHR48071">
    <property type="entry name" value="SRCR DOMAIN-CONTAINING PROTEIN"/>
    <property type="match status" value="1"/>
</dbReference>
<feature type="disulfide bond" evidence="11">
    <location>
        <begin position="896"/>
        <end position="957"/>
    </location>
</feature>
<feature type="disulfide bond" evidence="11">
    <location>
        <begin position="559"/>
        <end position="623"/>
    </location>
</feature>
<feature type="disulfide bond" evidence="11">
    <location>
        <begin position="708"/>
        <end position="718"/>
    </location>
</feature>
<dbReference type="FunFam" id="3.10.250.10:FF:000003">
    <property type="entry name" value="Deleted in malignant brain tumors 1"/>
    <property type="match status" value="1"/>
</dbReference>
<dbReference type="GO" id="GO:0005886">
    <property type="term" value="C:plasma membrane"/>
    <property type="evidence" value="ECO:0007669"/>
    <property type="project" value="TreeGrafter"/>
</dbReference>
<dbReference type="FunFam" id="3.10.250.10:FF:000001">
    <property type="entry name" value="Lysyl oxidase 4 isoform X1"/>
    <property type="match status" value="2"/>
</dbReference>
<feature type="disulfide bond" evidence="11">
    <location>
        <begin position="572"/>
        <end position="633"/>
    </location>
</feature>
<dbReference type="FunFam" id="3.10.250.10:FF:000007">
    <property type="entry name" value="Soluble scavenger receptor cysteine-rich domain-containing protein SSC5D"/>
    <property type="match status" value="9"/>
</dbReference>
<evidence type="ECO:0000313" key="14">
    <source>
        <dbReference type="Proteomes" id="UP000525158"/>
    </source>
</evidence>
<feature type="disulfide bond" evidence="11">
    <location>
        <begin position="1337"/>
        <end position="1398"/>
    </location>
</feature>
<gene>
    <name evidence="13" type="primary">Dmbt1_3</name>
    <name evidence="13" type="ORF">RHIAFR_R05818</name>
</gene>
<feature type="disulfide bond" evidence="11">
    <location>
        <begin position="183"/>
        <end position="193"/>
    </location>
</feature>
<feature type="disulfide bond" evidence="11">
    <location>
        <begin position="244"/>
        <end position="308"/>
    </location>
</feature>
<feature type="domain" description="SRCR" evidence="12">
    <location>
        <begin position="534"/>
        <end position="634"/>
    </location>
</feature>
<feature type="disulfide bond" evidence="11">
    <location>
        <begin position="1040"/>
        <end position="1050"/>
    </location>
</feature>
<feature type="disulfide bond" evidence="11">
    <location>
        <begin position="1663"/>
        <end position="1724"/>
    </location>
</feature>
<feature type="disulfide bond" evidence="11">
    <location>
        <begin position="42"/>
        <end position="103"/>
    </location>
</feature>
<feature type="disulfide bond" evidence="11">
    <location>
        <begin position="498"/>
        <end position="508"/>
    </location>
</feature>
<feature type="disulfide bond" evidence="11">
    <location>
        <begin position="349"/>
        <end position="413"/>
    </location>
</feature>
<feature type="disulfide bond" evidence="11">
    <location>
        <begin position="1759"/>
        <end position="1823"/>
    </location>
</feature>
<feature type="disulfide bond" evidence="11">
    <location>
        <begin position="1650"/>
        <end position="1714"/>
    </location>
</feature>
<feature type="disulfide bond" evidence="11">
    <location>
        <begin position="1368"/>
        <end position="1378"/>
    </location>
</feature>
<feature type="disulfide bond" evidence="11">
    <location>
        <begin position="1106"/>
        <end position="1170"/>
    </location>
</feature>
<protein>
    <recommendedName>
        <fullName evidence="10">Soluble scavenger receptor cysteine-rich domain-containing protein SSC5D</fullName>
    </recommendedName>
</protein>
<feature type="disulfide bond" evidence="11">
    <location>
        <begin position="467"/>
        <end position="528"/>
    </location>
</feature>
<feature type="disulfide bond" evidence="11">
    <location>
        <begin position="454"/>
        <end position="518"/>
    </location>
</feature>
<feature type="domain" description="SRCR" evidence="12">
    <location>
        <begin position="858"/>
        <end position="958"/>
    </location>
</feature>
<dbReference type="GO" id="GO:0004252">
    <property type="term" value="F:serine-type endopeptidase activity"/>
    <property type="evidence" value="ECO:0007669"/>
    <property type="project" value="TreeGrafter"/>
</dbReference>
<feature type="disulfide bond" evidence="11">
    <location>
        <begin position="362"/>
        <end position="423"/>
    </location>
</feature>
<comment type="function">
    <text evidence="8">Binds to extracellular matrix proteins. Binds to pathogen-associated molecular patterns (PAMPs) present on the cell walls of Gram-positive and Gram-negative bacteria and fungi, behaving as a pattern recognition receptor (PRR). Induces bacterial and fungal aggregation and subsequent inhibition of PAMP-induced cytokine release. Does not possess intrinsic bactericidal activity. May play a role in the innate defense and homeostasis of certain epithelial surfaces.</text>
</comment>
<evidence type="ECO:0000256" key="4">
    <source>
        <dbReference type="ARBA" id="ARBA00022737"/>
    </source>
</evidence>
<feature type="disulfide bond" evidence="11">
    <location>
        <begin position="2020"/>
        <end position="2030"/>
    </location>
</feature>
<reference evidence="13 14" key="1">
    <citation type="submission" date="2019-09" db="EMBL/GenBank/DDBJ databases">
        <title>Bird 10,000 Genomes (B10K) Project - Family phase.</title>
        <authorList>
            <person name="Zhang G."/>
        </authorList>
    </citation>
    <scope>NUCLEOTIDE SEQUENCE [LARGE SCALE GENOMIC DNA]</scope>
    <source>
        <strain evidence="13">B10K-DU-002-36</strain>
        <tissue evidence="13">Muscle</tissue>
    </source>
</reference>
<comment type="caution">
    <text evidence="11">Lacks conserved residue(s) required for the propagation of feature annotation.</text>
</comment>
<dbReference type="PROSITE" id="PS50287">
    <property type="entry name" value="SRCR_2"/>
    <property type="match status" value="20"/>
</dbReference>
<evidence type="ECO:0000256" key="9">
    <source>
        <dbReference type="ARBA" id="ARBA00064153"/>
    </source>
</evidence>
<feature type="disulfide bond" evidence="11">
    <location>
        <begin position="1976"/>
        <end position="2040"/>
    </location>
</feature>
<organism evidence="13 14">
    <name type="scientific">Smutsornis africanus</name>
    <name type="common">Double-banded courser</name>
    <name type="synonym">Rhinoptilus africanus</name>
    <dbReference type="NCBI Taxonomy" id="240209"/>
    <lineage>
        <taxon>Eukaryota</taxon>
        <taxon>Metazoa</taxon>
        <taxon>Chordata</taxon>
        <taxon>Craniata</taxon>
        <taxon>Vertebrata</taxon>
        <taxon>Euteleostomi</taxon>
        <taxon>Archelosauria</taxon>
        <taxon>Archosauria</taxon>
        <taxon>Dinosauria</taxon>
        <taxon>Saurischia</taxon>
        <taxon>Theropoda</taxon>
        <taxon>Coelurosauria</taxon>
        <taxon>Aves</taxon>
        <taxon>Neognathae</taxon>
        <taxon>Neoaves</taxon>
        <taxon>Charadriiformes</taxon>
        <taxon>Glareolidae</taxon>
        <taxon>Rhinoptilus</taxon>
    </lineage>
</organism>
<feature type="disulfide bond" evidence="11">
    <location>
        <begin position="1227"/>
        <end position="1288"/>
    </location>
</feature>
<dbReference type="SMART" id="SM00202">
    <property type="entry name" value="SR"/>
    <property type="match status" value="19"/>
</dbReference>
<feature type="disulfide bond" evidence="11">
    <location>
        <begin position="1869"/>
        <end position="1933"/>
    </location>
</feature>
<evidence type="ECO:0000256" key="8">
    <source>
        <dbReference type="ARBA" id="ARBA00058074"/>
    </source>
</evidence>
<keyword evidence="4" id="KW-0677">Repeat</keyword>
<feature type="disulfide bond" evidence="11">
    <location>
        <begin position="1434"/>
        <end position="1498"/>
    </location>
</feature>
<evidence type="ECO:0000313" key="13">
    <source>
        <dbReference type="EMBL" id="NXN39968.1"/>
    </source>
</evidence>
<feature type="non-terminal residue" evidence="13">
    <location>
        <position position="1"/>
    </location>
</feature>
<evidence type="ECO:0000256" key="7">
    <source>
        <dbReference type="ARBA" id="ARBA00023180"/>
    </source>
</evidence>
<dbReference type="InterPro" id="IPR001190">
    <property type="entry name" value="SRCR"/>
</dbReference>
<dbReference type="Proteomes" id="UP000525158">
    <property type="component" value="Unassembled WGS sequence"/>
</dbReference>
<feature type="disulfide bond" evidence="11">
    <location>
        <begin position="1803"/>
        <end position="1813"/>
    </location>
</feature>
<feature type="domain" description="SRCR" evidence="12">
    <location>
        <begin position="2061"/>
        <end position="2082"/>
    </location>
</feature>
<evidence type="ECO:0000256" key="6">
    <source>
        <dbReference type="ARBA" id="ARBA00023170"/>
    </source>
</evidence>
<feature type="domain" description="SRCR" evidence="12">
    <location>
        <begin position="1409"/>
        <end position="1509"/>
    </location>
</feature>
<keyword evidence="14" id="KW-1185">Reference proteome</keyword>
<feature type="domain" description="SRCR" evidence="12">
    <location>
        <begin position="1844"/>
        <end position="1944"/>
    </location>
</feature>
<feature type="disulfide bond" evidence="11">
    <location>
        <begin position="664"/>
        <end position="728"/>
    </location>
</feature>
<feature type="disulfide bond" evidence="11">
    <location>
        <begin position="1540"/>
        <end position="1604"/>
    </location>
</feature>
<feature type="domain" description="SRCR" evidence="12">
    <location>
        <begin position="324"/>
        <end position="424"/>
    </location>
</feature>
<feature type="domain" description="SRCR" evidence="12">
    <location>
        <begin position="4"/>
        <end position="104"/>
    </location>
</feature>
<feature type="disulfide bond" evidence="11">
    <location>
        <begin position="1694"/>
        <end position="1704"/>
    </location>
</feature>
<feature type="disulfide bond" evidence="11">
    <location>
        <begin position="1258"/>
        <end position="1268"/>
    </location>
</feature>
<dbReference type="PANTHER" id="PTHR48071:SF15">
    <property type="entry name" value="SRCR DOMAIN-CONTAINING PROTEIN"/>
    <property type="match status" value="1"/>
</dbReference>
<comment type="caution">
    <text evidence="13">The sequence shown here is derived from an EMBL/GenBank/DDBJ whole genome shotgun (WGS) entry which is preliminary data.</text>
</comment>
<dbReference type="Pfam" id="PF00530">
    <property type="entry name" value="SRCR"/>
    <property type="match status" value="19"/>
</dbReference>
<keyword evidence="7" id="KW-0325">Glycoprotein</keyword>
<comment type="subunit">
    <text evidence="9">Interacts with LGALS1 and laminin.</text>
</comment>
<feature type="disulfide bond" evidence="11">
    <location>
        <begin position="1913"/>
        <end position="1923"/>
    </location>
</feature>
<keyword evidence="5 11" id="KW-1015">Disulfide bond</keyword>
<feature type="disulfide bond" evidence="11">
    <location>
        <begin position="139"/>
        <end position="203"/>
    </location>
</feature>
<evidence type="ECO:0000256" key="3">
    <source>
        <dbReference type="ARBA" id="ARBA00022729"/>
    </source>
</evidence>
<feature type="disulfide bond" evidence="11">
    <location>
        <begin position="1324"/>
        <end position="1388"/>
    </location>
</feature>
<feature type="domain" description="SRCR" evidence="12">
    <location>
        <begin position="1734"/>
        <end position="1834"/>
    </location>
</feature>
<keyword evidence="3" id="KW-0732">Signal</keyword>
<evidence type="ECO:0000256" key="10">
    <source>
        <dbReference type="ARBA" id="ARBA00069168"/>
    </source>
</evidence>
<dbReference type="EMBL" id="VXBO01006094">
    <property type="protein sequence ID" value="NXN39968.1"/>
    <property type="molecule type" value="Genomic_DNA"/>
</dbReference>
<feature type="disulfide bond" evidence="11">
    <location>
        <begin position="29"/>
        <end position="93"/>
    </location>
</feature>
<feature type="disulfide bond" evidence="11">
    <location>
        <begin position="816"/>
        <end position="826"/>
    </location>
</feature>
<feature type="disulfide bond" evidence="11">
    <location>
        <begin position="152"/>
        <end position="213"/>
    </location>
</feature>
<feature type="disulfide bond" evidence="11">
    <location>
        <begin position="1478"/>
        <end position="1488"/>
    </location>
</feature>
<sequence>PAAVRLVNGPDSCTGRLEVFHNGTWGTVCDDHWDLNAARVVCRQLGCGMALSAVGGARYGRGADPIWLDNVRCAGTEAALSECQARPWGAHNCGHGEDASVVCSGAPTPGATHTRLVNGSSSCSGRVEVFHDGKWGTVCDDSWSLMDAEVVCREVGCGQARSALFQAAFGQGSGPIWLDEVACAGTEATLSLCQARSWGSHNCHHGEDAGVECAEPTQVRLVNSSSRCSGRVEVHHKQQWGTVCDDSWDRSDAEVVCRQLGCGLAVSAPGRALFGQGHGPIWLDEVNCTGTEGAITECSFRPWGAHNCIHGEDAGVVCSDPIAIRLVDGPRRCAGRVEVLHQQQWGRVCEDGWDLRDAEVVCWQLGCGAAVAALGSAPFGRGRDPIWMAEVNCTGTESALSECGAKPEEVNRCHHGEDAGVVCSDPVEVRLVNGSSRCSGRVEVLHNQRWGSVCDDGWDLDDAQVVCQQLGCGTAVAAPPRAQFGMGHEPIWLDDVNCTGAEAALSECRARPWGESNCDHREDASVVCLGPAQLRLVNGSSRCSGKVEVLHDQLWGTVCGSGWDLSDAEVVCRQLGCGAAVSAPVSAQFGPGSNHIWLGDVECTGAEATLSECRSRMGESLNCHHGEDAGVVCSDPTVLRLVNGSSLCAGRVEVLYRHQWGTVCDDSWDEEDATVVCRQLGCGTVISAPGAAHFGQGRNAIWLDDVNCTGREDTLSECLSRPWGTHNCDHGEDAGVVCSGDVATIEIRLVNGLNRCSGRVEVMHDHQWGTVCDDDWSFLDASVVCQQLGCGKAVSAYSGAHFGRGSGPIWLDNVQCSGTEAALSECPARPWGVSNCDHGEDASVVCTAGTDTNTPARLRLENGPGRCAGRVEVLYNYQWGTVCDNGWSLANAAVVCRQLGCGTAVLAPSSAHFGQGSGRIWLDSVNCTGTEATLSECQARPWGSNSCDHRKDAGVVCSADPHADASGQRLLRLVNGSNTCLGRVEVFHDQKWGTVCDDSWDLQDAAVVCRQLDCGTALSAPGSAHFGQGSDPIWLDDVHCRGTESTLNECEMNSWGEHNCGHSEDAGVVCSDSSITALGTLQLFNGPNRCAGRVEVLHNHMWGTVCDDGWDLVDAAVVCRQLGCGTALSATSGARFGRGHDPIWLDEVNCTGTEDTLFNCRASKWGDNNCFHGEDAGVICSGNLEGDQVRLVNYGSRCAGRVEVFHSKQWGTVCDDSWDLLDAEVVCRQLDCGRALSAPGGGQFGRGVGIIWMDETNCTGMESTLSSCQGRPWGINNCYHGEDAGVVCSGSAVSSFAPVRLVDGPGRCAGRVEVFHSERWGTVCDDSWDFMDAKVVCRQLDCGVVISAPRRAYFGEGQGPIWLDDVRCTGTEAALSECRAKTWGVHGCEHGEDAGVVCSESGISDLGNLRLVNGSDSCSGRVEVFHDQRWGGVCTDGWDLAEAHVVCRQLGCGAAHSAAGSTQFGTGGGLIWVDAVECTGMEGALFECKVKFWGTKSCKSKGHAGVSCSAAAEALRLVNSPHRCAGRVEVFHNQQWGTICDDGWDLKDAAVVCRQLGCGTAMSAPGSSDFGQGSGPIWLDGVGCLGTEATLAECPVKPWGHHACNHMEDASVVCSGSGIASSPRLRLVGGLSECAGRVEVFYNNAWGTVCDDGWDPKDAAVVCRQLGCGVALSAPGLARFGWGAGPIWLDDVSCTGEETDFFECRAKTWGIHNCHHGEDAGVVCAGGNSSSASLRLVNGPHRCAGRVEVLHDWQWGTVCDDGWDLNDAAVVCRQLGCGRAVSASGRALFGQGTGRIWLDDVGCAGNEDTLTQCRARPWGQSNCNHREDASVVCSDTSETNSSTVRLMDGPHRCAGRVEVFHNQQWGTVCDDGWDLWDAAVVCRQLGCGEAIAAPAGASFGRGLDPIWLDRVACTGGEVALVECQTRPWGINGCSHEEDAGVVCSDPSRAEVRLAEGPNRCAGRVEVLHDGQWGTVCDDGWDLREATVVCRQLGCGRATVAPGRARFGQGTGRIWLDDVVCVGTEDNLAQCRARPWGESNCNHGEDAGVMCSDANITEEVQVRLADGPNRCAGRVEVLHQGRW</sequence>
<feature type="disulfide bond" evidence="11">
    <location>
        <begin position="1882"/>
        <end position="1943"/>
    </location>
</feature>
<proteinExistence type="predicted"/>
<feature type="domain" description="SRCR" evidence="12">
    <location>
        <begin position="971"/>
        <end position="1071"/>
    </location>
</feature>
<feature type="disulfide bond" evidence="11">
    <location>
        <begin position="1009"/>
        <end position="1070"/>
    </location>
</feature>
<feature type="disulfide bond" evidence="11">
    <location>
        <begin position="1584"/>
        <end position="1594"/>
    </location>
</feature>
<feature type="disulfide bond" evidence="11">
    <location>
        <begin position="257"/>
        <end position="318"/>
    </location>
</feature>
<feature type="domain" description="SRCR" evidence="12">
    <location>
        <begin position="1625"/>
        <end position="1725"/>
    </location>
</feature>
<feature type="non-terminal residue" evidence="13">
    <location>
        <position position="2082"/>
    </location>
</feature>
<dbReference type="GO" id="GO:0031638">
    <property type="term" value="P:zymogen activation"/>
    <property type="evidence" value="ECO:0007669"/>
    <property type="project" value="TreeGrafter"/>
</dbReference>
<feature type="domain" description="SRCR" evidence="12">
    <location>
        <begin position="1515"/>
        <end position="1615"/>
    </location>
</feature>
<feature type="disulfide bond" evidence="11">
    <location>
        <begin position="603"/>
        <end position="613"/>
    </location>
</feature>
<dbReference type="SUPFAM" id="SSF56487">
    <property type="entry name" value="SRCR-like"/>
    <property type="match status" value="20"/>
</dbReference>
<feature type="domain" description="SRCR" evidence="12">
    <location>
        <begin position="1081"/>
        <end position="1181"/>
    </location>
</feature>
<evidence type="ECO:0000256" key="2">
    <source>
        <dbReference type="ARBA" id="ARBA00022525"/>
    </source>
</evidence>
<evidence type="ECO:0000256" key="1">
    <source>
        <dbReference type="ARBA" id="ARBA00004613"/>
    </source>
</evidence>
<feature type="domain" description="SRCR" evidence="12">
    <location>
        <begin position="639"/>
        <end position="739"/>
    </location>
</feature>
<feature type="disulfide bond" evidence="11">
    <location>
        <begin position="1150"/>
        <end position="1160"/>
    </location>
</feature>
<accession>A0A7L1IN40</accession>
<feature type="disulfide bond" evidence="11">
    <location>
        <begin position="393"/>
        <end position="403"/>
    </location>
</feature>
<evidence type="ECO:0000256" key="5">
    <source>
        <dbReference type="ARBA" id="ARBA00023157"/>
    </source>
</evidence>
<feature type="disulfide bond" evidence="11">
    <location>
        <begin position="1772"/>
        <end position="1833"/>
    </location>
</feature>
<feature type="domain" description="SRCR" evidence="12">
    <location>
        <begin position="114"/>
        <end position="214"/>
    </location>
</feature>
<feature type="disulfide bond" evidence="11">
    <location>
        <begin position="677"/>
        <end position="738"/>
    </location>
</feature>
<dbReference type="FunFam" id="3.10.250.10:FF:000006">
    <property type="entry name" value="neurotrypsin isoform X2"/>
    <property type="match status" value="6"/>
</dbReference>
<feature type="disulfide bond" evidence="11">
    <location>
        <begin position="1214"/>
        <end position="1278"/>
    </location>
</feature>
<dbReference type="InterPro" id="IPR036772">
    <property type="entry name" value="SRCR-like_dom_sf"/>
</dbReference>
<feature type="disulfide bond" evidence="11">
    <location>
        <begin position="73"/>
        <end position="83"/>
    </location>
</feature>
<name>A0A7L1IN40_SMUAF</name>
<dbReference type="FunFam" id="3.10.250.10:FF:000002">
    <property type="entry name" value="Scavenger receptor cysteine-rich type 1 protein M130"/>
    <property type="match status" value="1"/>
</dbReference>
<feature type="disulfide bond" evidence="11">
    <location>
        <begin position="1553"/>
        <end position="1614"/>
    </location>
</feature>
<dbReference type="PRINTS" id="PR00258">
    <property type="entry name" value="SPERACTRCPTR"/>
</dbReference>
<keyword evidence="2" id="KW-0964">Secreted</keyword>
<feature type="disulfide bond" evidence="11">
    <location>
        <begin position="772"/>
        <end position="836"/>
    </location>
</feature>
<keyword evidence="6" id="KW-0675">Receptor</keyword>
<feature type="disulfide bond" evidence="11">
    <location>
        <begin position="785"/>
        <end position="846"/>
    </location>
</feature>
<feature type="domain" description="SRCR" evidence="12">
    <location>
        <begin position="219"/>
        <end position="319"/>
    </location>
</feature>
<dbReference type="Gene3D" id="3.10.250.10">
    <property type="entry name" value="SRCR-like domain"/>
    <property type="match status" value="19"/>
</dbReference>
<feature type="disulfide bond" evidence="11">
    <location>
        <begin position="1447"/>
        <end position="1508"/>
    </location>
</feature>
<evidence type="ECO:0000259" key="12">
    <source>
        <dbReference type="PROSITE" id="PS50287"/>
    </source>
</evidence>
<comment type="subcellular location">
    <subcellularLocation>
        <location evidence="1">Secreted</location>
    </subcellularLocation>
</comment>
<feature type="domain" description="SRCR" evidence="12">
    <location>
        <begin position="747"/>
        <end position="847"/>
    </location>
</feature>
<evidence type="ECO:0000256" key="11">
    <source>
        <dbReference type="PROSITE-ProRule" id="PRU00196"/>
    </source>
</evidence>
<feature type="disulfide bond" evidence="11">
    <location>
        <begin position="996"/>
        <end position="1060"/>
    </location>
</feature>
<feature type="disulfide bond" evidence="11">
    <location>
        <begin position="288"/>
        <end position="298"/>
    </location>
</feature>
<dbReference type="GO" id="GO:0005615">
    <property type="term" value="C:extracellular space"/>
    <property type="evidence" value="ECO:0007669"/>
    <property type="project" value="TreeGrafter"/>
</dbReference>
<feature type="domain" description="SRCR" evidence="12">
    <location>
        <begin position="429"/>
        <end position="529"/>
    </location>
</feature>
<feature type="disulfide bond" evidence="11">
    <location>
        <begin position="1989"/>
        <end position="2050"/>
    </location>
</feature>
<dbReference type="PROSITE" id="PS00420">
    <property type="entry name" value="SRCR_1"/>
    <property type="match status" value="14"/>
</dbReference>